<evidence type="ECO:0000256" key="1">
    <source>
        <dbReference type="SAM" id="Phobius"/>
    </source>
</evidence>
<name>A0ABV9CV70_9ACTN</name>
<keyword evidence="1" id="KW-0812">Transmembrane</keyword>
<gene>
    <name evidence="2" type="ORF">ACFO60_36525</name>
</gene>
<reference evidence="3" key="1">
    <citation type="journal article" date="2019" name="Int. J. Syst. Evol. Microbiol.">
        <title>The Global Catalogue of Microorganisms (GCM) 10K type strain sequencing project: providing services to taxonomists for standard genome sequencing and annotation.</title>
        <authorList>
            <consortium name="The Broad Institute Genomics Platform"/>
            <consortium name="The Broad Institute Genome Sequencing Center for Infectious Disease"/>
            <person name="Wu L."/>
            <person name="Ma J."/>
        </authorList>
    </citation>
    <scope>NUCLEOTIDE SEQUENCE [LARGE SCALE GENOMIC DNA]</scope>
    <source>
        <strain evidence="3">CGMCC 4.7132</strain>
    </source>
</reference>
<dbReference type="EMBL" id="JBHSFP010000043">
    <property type="protein sequence ID" value="MFC4536303.1"/>
    <property type="molecule type" value="Genomic_DNA"/>
</dbReference>
<sequence>MKTPKAARSLWASLTSIFDPTEKNKHLVAILGVVVAVAAGVAAILAQNDDPIDGAWVESVEKACVVADKRIDAGHELIVDISTMGPGNLPADQTQLFALLRRSSDGLKIPAEAARTFAYNVAKVTHAEMHDRIAPYIEKLNSSSTKIDLFTQSGDKYDPANPASLALIMEQISGVGAAISDMRSAFQSIGLLGPDTCKEIFHDTEIG</sequence>
<comment type="caution">
    <text evidence="2">The sequence shown here is derived from an EMBL/GenBank/DDBJ whole genome shotgun (WGS) entry which is preliminary data.</text>
</comment>
<feature type="transmembrane region" description="Helical" evidence="1">
    <location>
        <begin position="27"/>
        <end position="46"/>
    </location>
</feature>
<evidence type="ECO:0000313" key="2">
    <source>
        <dbReference type="EMBL" id="MFC4536303.1"/>
    </source>
</evidence>
<proteinExistence type="predicted"/>
<organism evidence="2 3">
    <name type="scientific">Sphaerisporangium dianthi</name>
    <dbReference type="NCBI Taxonomy" id="1436120"/>
    <lineage>
        <taxon>Bacteria</taxon>
        <taxon>Bacillati</taxon>
        <taxon>Actinomycetota</taxon>
        <taxon>Actinomycetes</taxon>
        <taxon>Streptosporangiales</taxon>
        <taxon>Streptosporangiaceae</taxon>
        <taxon>Sphaerisporangium</taxon>
    </lineage>
</organism>
<keyword evidence="1" id="KW-0472">Membrane</keyword>
<accession>A0ABV9CV70</accession>
<protein>
    <submittedName>
        <fullName evidence="2">Uncharacterized protein</fullName>
    </submittedName>
</protein>
<dbReference type="RefSeq" id="WP_380850502.1">
    <property type="nucleotide sequence ID" value="NZ_JBHSFP010000043.1"/>
</dbReference>
<keyword evidence="1" id="KW-1133">Transmembrane helix</keyword>
<evidence type="ECO:0000313" key="3">
    <source>
        <dbReference type="Proteomes" id="UP001596004"/>
    </source>
</evidence>
<dbReference type="Proteomes" id="UP001596004">
    <property type="component" value="Unassembled WGS sequence"/>
</dbReference>
<keyword evidence="3" id="KW-1185">Reference proteome</keyword>